<dbReference type="PANTHER" id="PTHR24305:SF166">
    <property type="entry name" value="CYTOCHROME P450 12A4, MITOCHONDRIAL-RELATED"/>
    <property type="match status" value="1"/>
</dbReference>
<dbReference type="PRINTS" id="PR00463">
    <property type="entry name" value="EP450I"/>
</dbReference>
<keyword evidence="3 4" id="KW-0408">Iron</keyword>
<protein>
    <submittedName>
        <fullName evidence="6">Cytochrome P450</fullName>
    </submittedName>
</protein>
<dbReference type="InterPro" id="IPR017972">
    <property type="entry name" value="Cyt_P450_CS"/>
</dbReference>
<evidence type="ECO:0000256" key="1">
    <source>
        <dbReference type="ARBA" id="ARBA00001971"/>
    </source>
</evidence>
<dbReference type="PANTHER" id="PTHR24305">
    <property type="entry name" value="CYTOCHROME P450"/>
    <property type="match status" value="1"/>
</dbReference>
<evidence type="ECO:0000256" key="4">
    <source>
        <dbReference type="RuleBase" id="RU000461"/>
    </source>
</evidence>
<dbReference type="GO" id="GO:0016705">
    <property type="term" value="F:oxidoreductase activity, acting on paired donors, with incorporation or reduction of molecular oxygen"/>
    <property type="evidence" value="ECO:0007669"/>
    <property type="project" value="InterPro"/>
</dbReference>
<gene>
    <name evidence="6" type="ORF">QO001_001350</name>
</gene>
<accession>A0AAJ1TSH0</accession>
<keyword evidence="4" id="KW-0560">Oxidoreductase</keyword>
<sequence length="481" mass="52943">MPPLSDAIASSARSSPSLAGLPRLVPPHPALAEHELPLPAYLRSIRDNGLAGFPRRAFEEPITRRGLLGRSSYVLSDPEAIRHFLVENQANYARTSGTVRILRPILGDGLLISEGSAWRHQRRTLAPAFTPRAIDGLVPHIAAAVDDGMERIVTEAAAGPIDLFMAFHRLALEIAGRSMFSVGMDQYGPELRDFIAEYSIKIGRPHLLDIVIPPGWPVPLDWSRARFRRRWIPFLDRIISARQAATREAGHSGDLLDLLATARNPDTGAPFSAAELRDQVATMILAGHETTAGTLFWAAYMLALAPELQERLAAEARAADLTDPTHCQSDGRLPLIRATVDETLRLYPAAFVIVRRALGPDTIAGHPVKKSDIVMVSPWVLHRHRTLWSDPEAFDPSRFLPGAKPPARFSYLPFGAGPRVCIGAQFALIETVLSLARLLARFRLVLEDREPILPHAVVTTQPQRFAKFRLIPRDPLSPGSP</sequence>
<dbReference type="GO" id="GO:0004497">
    <property type="term" value="F:monooxygenase activity"/>
    <property type="evidence" value="ECO:0007669"/>
    <property type="project" value="UniProtKB-KW"/>
</dbReference>
<evidence type="ECO:0000256" key="5">
    <source>
        <dbReference type="SAM" id="MobiDB-lite"/>
    </source>
</evidence>
<proteinExistence type="inferred from homology"/>
<dbReference type="SUPFAM" id="SSF48264">
    <property type="entry name" value="Cytochrome P450"/>
    <property type="match status" value="1"/>
</dbReference>
<dbReference type="InterPro" id="IPR001128">
    <property type="entry name" value="Cyt_P450"/>
</dbReference>
<comment type="cofactor">
    <cofactor evidence="1 3">
        <name>heme</name>
        <dbReference type="ChEBI" id="CHEBI:30413"/>
    </cofactor>
</comment>
<dbReference type="InterPro" id="IPR050121">
    <property type="entry name" value="Cytochrome_P450_monoxygenase"/>
</dbReference>
<evidence type="ECO:0000313" key="6">
    <source>
        <dbReference type="EMBL" id="MDQ0542432.1"/>
    </source>
</evidence>
<reference evidence="6" key="1">
    <citation type="submission" date="2023-07" db="EMBL/GenBank/DDBJ databases">
        <title>Genomic Encyclopedia of Type Strains, Phase IV (KMG-IV): sequencing the most valuable type-strain genomes for metagenomic binning, comparative biology and taxonomic classification.</title>
        <authorList>
            <person name="Goeker M."/>
        </authorList>
    </citation>
    <scope>NUCLEOTIDE SEQUENCE</scope>
    <source>
        <strain evidence="6">DSM 19569</strain>
    </source>
</reference>
<dbReference type="AlphaFoldDB" id="A0AAJ1TSH0"/>
<dbReference type="GO" id="GO:0020037">
    <property type="term" value="F:heme binding"/>
    <property type="evidence" value="ECO:0007669"/>
    <property type="project" value="InterPro"/>
</dbReference>
<keyword evidence="3 4" id="KW-0349">Heme</keyword>
<organism evidence="6 7">
    <name type="scientific">Methylobacterium brachiatum</name>
    <dbReference type="NCBI Taxonomy" id="269660"/>
    <lineage>
        <taxon>Bacteria</taxon>
        <taxon>Pseudomonadati</taxon>
        <taxon>Pseudomonadota</taxon>
        <taxon>Alphaproteobacteria</taxon>
        <taxon>Hyphomicrobiales</taxon>
        <taxon>Methylobacteriaceae</taxon>
        <taxon>Methylobacterium</taxon>
    </lineage>
</organism>
<name>A0AAJ1TSH0_9HYPH</name>
<dbReference type="InterPro" id="IPR036396">
    <property type="entry name" value="Cyt_P450_sf"/>
</dbReference>
<feature type="binding site" description="axial binding residue" evidence="3">
    <location>
        <position position="421"/>
    </location>
    <ligand>
        <name>heme</name>
        <dbReference type="ChEBI" id="CHEBI:30413"/>
    </ligand>
    <ligandPart>
        <name>Fe</name>
        <dbReference type="ChEBI" id="CHEBI:18248"/>
    </ligandPart>
</feature>
<dbReference type="RefSeq" id="WP_230365765.1">
    <property type="nucleotide sequence ID" value="NZ_JAJALK010000003.1"/>
</dbReference>
<dbReference type="EMBL" id="JAUSWL010000002">
    <property type="protein sequence ID" value="MDQ0542432.1"/>
    <property type="molecule type" value="Genomic_DNA"/>
</dbReference>
<keyword evidence="4" id="KW-0503">Monooxygenase</keyword>
<evidence type="ECO:0000256" key="2">
    <source>
        <dbReference type="ARBA" id="ARBA00010617"/>
    </source>
</evidence>
<dbReference type="PROSITE" id="PS00086">
    <property type="entry name" value="CYTOCHROME_P450"/>
    <property type="match status" value="1"/>
</dbReference>
<dbReference type="InterPro" id="IPR002401">
    <property type="entry name" value="Cyt_P450_E_grp-I"/>
</dbReference>
<keyword evidence="3 4" id="KW-0479">Metal-binding</keyword>
<evidence type="ECO:0000256" key="3">
    <source>
        <dbReference type="PIRSR" id="PIRSR602401-1"/>
    </source>
</evidence>
<comment type="similarity">
    <text evidence="2 4">Belongs to the cytochrome P450 family.</text>
</comment>
<dbReference type="Proteomes" id="UP001223420">
    <property type="component" value="Unassembled WGS sequence"/>
</dbReference>
<dbReference type="Pfam" id="PF00067">
    <property type="entry name" value="p450"/>
    <property type="match status" value="1"/>
</dbReference>
<comment type="caution">
    <text evidence="6">The sequence shown here is derived from an EMBL/GenBank/DDBJ whole genome shotgun (WGS) entry which is preliminary data.</text>
</comment>
<evidence type="ECO:0000313" key="7">
    <source>
        <dbReference type="Proteomes" id="UP001223420"/>
    </source>
</evidence>
<feature type="region of interest" description="Disordered" evidence="5">
    <location>
        <begin position="1"/>
        <end position="21"/>
    </location>
</feature>
<dbReference type="PRINTS" id="PR00385">
    <property type="entry name" value="P450"/>
</dbReference>
<dbReference type="GO" id="GO:0005506">
    <property type="term" value="F:iron ion binding"/>
    <property type="evidence" value="ECO:0007669"/>
    <property type="project" value="InterPro"/>
</dbReference>
<dbReference type="Gene3D" id="1.10.630.10">
    <property type="entry name" value="Cytochrome P450"/>
    <property type="match status" value="1"/>
</dbReference>